<sequence length="330" mass="35133">MAAALVRAAQAPQPGCSVAALAAAMLQQLEQSGLLSSVHVSLLPLMQTLGQQLSSTSGERTPYISLFSNVRAVIFVIDMCFCHARALVPAAMQHTALQATMLLLQQLHGCSLLLPAATAGTGAAGSSSSSSSSGRSSFAYSAYISAQSFATELAYRLHGFLLEGQLLPDVAEQVEQLLRDEAVQECVLQPLVAFVALLHHYHQQQQQQQLQRRAGAVLQHVQPIPAYHQDVLLPGGQAYHDAAAAALPVDLSRHQDSEVLRTWTRAAIAAAVLDGGLRLLASRVPHGQQQLACNPVMLSAAAVRLVLELQLLAAVEVQQQQQQQQQQGAG</sequence>
<dbReference type="Proteomes" id="UP000256970">
    <property type="component" value="Unassembled WGS sequence"/>
</dbReference>
<dbReference type="EMBL" id="FNXT01000864">
    <property type="protein sequence ID" value="SZX68511.1"/>
    <property type="molecule type" value="Genomic_DNA"/>
</dbReference>
<dbReference type="AlphaFoldDB" id="A0A383VTJ6"/>
<gene>
    <name evidence="1" type="ORF">BQ4739_LOCUS8856</name>
</gene>
<organism evidence="1 2">
    <name type="scientific">Tetradesmus obliquus</name>
    <name type="common">Green alga</name>
    <name type="synonym">Acutodesmus obliquus</name>
    <dbReference type="NCBI Taxonomy" id="3088"/>
    <lineage>
        <taxon>Eukaryota</taxon>
        <taxon>Viridiplantae</taxon>
        <taxon>Chlorophyta</taxon>
        <taxon>core chlorophytes</taxon>
        <taxon>Chlorophyceae</taxon>
        <taxon>CS clade</taxon>
        <taxon>Sphaeropleales</taxon>
        <taxon>Scenedesmaceae</taxon>
        <taxon>Tetradesmus</taxon>
    </lineage>
</organism>
<protein>
    <submittedName>
        <fullName evidence="1">Uncharacterized protein</fullName>
    </submittedName>
</protein>
<name>A0A383VTJ6_TETOB</name>
<proteinExistence type="predicted"/>
<evidence type="ECO:0000313" key="2">
    <source>
        <dbReference type="Proteomes" id="UP000256970"/>
    </source>
</evidence>
<keyword evidence="2" id="KW-1185">Reference proteome</keyword>
<evidence type="ECO:0000313" key="1">
    <source>
        <dbReference type="EMBL" id="SZX68511.1"/>
    </source>
</evidence>
<reference evidence="1 2" key="1">
    <citation type="submission" date="2016-10" db="EMBL/GenBank/DDBJ databases">
        <authorList>
            <person name="Cai Z."/>
        </authorList>
    </citation>
    <scope>NUCLEOTIDE SEQUENCE [LARGE SCALE GENOMIC DNA]</scope>
</reference>
<accession>A0A383VTJ6</accession>